<name>A0ABX5HZX6_9STAP</name>
<protein>
    <submittedName>
        <fullName evidence="1">Crp/Fnr family transcriptional regulator</fullName>
    </submittedName>
</protein>
<comment type="caution">
    <text evidence="1">The sequence shown here is derived from an EMBL/GenBank/DDBJ whole genome shotgun (WGS) entry which is preliminary data.</text>
</comment>
<evidence type="ECO:0000313" key="2">
    <source>
        <dbReference type="Proteomes" id="UP000242088"/>
    </source>
</evidence>
<sequence>ETTGHIVNQLKEDKVLLKNGKSWMIRK</sequence>
<organism evidence="1 2">
    <name type="scientific">Staphylococcus devriesei</name>
    <dbReference type="NCBI Taxonomy" id="586733"/>
    <lineage>
        <taxon>Bacteria</taxon>
        <taxon>Bacillati</taxon>
        <taxon>Bacillota</taxon>
        <taxon>Bacilli</taxon>
        <taxon>Bacillales</taxon>
        <taxon>Staphylococcaceae</taxon>
        <taxon>Staphylococcus</taxon>
    </lineage>
</organism>
<gene>
    <name evidence="1" type="ORF">BUY47_12175</name>
</gene>
<dbReference type="EMBL" id="PYZI01000076">
    <property type="protein sequence ID" value="PTF10065.1"/>
    <property type="molecule type" value="Genomic_DNA"/>
</dbReference>
<evidence type="ECO:0000313" key="1">
    <source>
        <dbReference type="EMBL" id="PTF10065.1"/>
    </source>
</evidence>
<keyword evidence="2" id="KW-1185">Reference proteome</keyword>
<feature type="non-terminal residue" evidence="1">
    <location>
        <position position="1"/>
    </location>
</feature>
<reference evidence="1 2" key="1">
    <citation type="journal article" date="2016" name="Front. Microbiol.">
        <title>Comprehensive Phylogenetic Analysis of Bovine Non-aureus Staphylococci Species Based on Whole-Genome Sequencing.</title>
        <authorList>
            <person name="Naushad S."/>
            <person name="Barkema H.W."/>
            <person name="Luby C."/>
            <person name="Condas L.A."/>
            <person name="Nobrega D.B."/>
            <person name="Carson D.A."/>
            <person name="De Buck J."/>
        </authorList>
    </citation>
    <scope>NUCLEOTIDE SEQUENCE [LARGE SCALE GENOMIC DNA]</scope>
    <source>
        <strain evidence="1 2">SNUC 1409</strain>
    </source>
</reference>
<proteinExistence type="predicted"/>
<accession>A0ABX5HZX6</accession>
<dbReference type="Proteomes" id="UP000242088">
    <property type="component" value="Unassembled WGS sequence"/>
</dbReference>